<keyword evidence="8" id="KW-0531">Neurotransmitter degradation</keyword>
<evidence type="ECO:0000313" key="12">
    <source>
        <dbReference type="Ensembl" id="ENSLACP00000014999.1"/>
    </source>
</evidence>
<evidence type="ECO:0000256" key="10">
    <source>
        <dbReference type="ARBA" id="ARBA00023453"/>
    </source>
</evidence>
<dbReference type="FunCoup" id="H3AZC8">
    <property type="interactions" value="152"/>
</dbReference>
<reference evidence="12" key="3">
    <citation type="submission" date="2025-09" db="UniProtKB">
        <authorList>
            <consortium name="Ensembl"/>
        </authorList>
    </citation>
    <scope>IDENTIFICATION</scope>
</reference>
<evidence type="ECO:0000313" key="13">
    <source>
        <dbReference type="Proteomes" id="UP000008672"/>
    </source>
</evidence>
<dbReference type="STRING" id="7897.ENSLACP00000014999"/>
<keyword evidence="11" id="KW-0812">Transmembrane</keyword>
<dbReference type="EC" id="2.1.1.6" evidence="2"/>
<dbReference type="EMBL" id="AFYH01142936">
    <property type="status" value="NOT_ANNOTATED_CDS"/>
    <property type="molecule type" value="Genomic_DNA"/>
</dbReference>
<evidence type="ECO:0000256" key="11">
    <source>
        <dbReference type="SAM" id="Phobius"/>
    </source>
</evidence>
<evidence type="ECO:0000256" key="5">
    <source>
        <dbReference type="ARBA" id="ARBA00022691"/>
    </source>
</evidence>
<keyword evidence="6" id="KW-1009">Hearing</keyword>
<evidence type="ECO:0000256" key="2">
    <source>
        <dbReference type="ARBA" id="ARBA00012880"/>
    </source>
</evidence>
<protein>
    <recommendedName>
        <fullName evidence="2">catechol O-methyltransferase</fullName>
        <ecNumber evidence="2">2.1.1.6</ecNumber>
    </recommendedName>
</protein>
<reference evidence="13" key="1">
    <citation type="submission" date="2011-08" db="EMBL/GenBank/DDBJ databases">
        <title>The draft genome of Latimeria chalumnae.</title>
        <authorList>
            <person name="Di Palma F."/>
            <person name="Alfoldi J."/>
            <person name="Johnson J."/>
            <person name="Berlin A."/>
            <person name="Gnerre S."/>
            <person name="Jaffe D."/>
            <person name="MacCallum I."/>
            <person name="Young S."/>
            <person name="Walker B.J."/>
            <person name="Lander E."/>
            <person name="Lindblad-Toh K."/>
        </authorList>
    </citation>
    <scope>NUCLEOTIDE SEQUENCE [LARGE SCALE GENOMIC DNA]</scope>
    <source>
        <strain evidence="13">Wild caught</strain>
    </source>
</reference>
<reference evidence="12" key="2">
    <citation type="submission" date="2025-08" db="UniProtKB">
        <authorList>
            <consortium name="Ensembl"/>
        </authorList>
    </citation>
    <scope>IDENTIFICATION</scope>
</reference>
<dbReference type="GO" id="GO:0006897">
    <property type="term" value="P:endocytosis"/>
    <property type="evidence" value="ECO:0007669"/>
    <property type="project" value="Ensembl"/>
</dbReference>
<comment type="subcellular location">
    <subcellularLocation>
        <location evidence="1">Endoplasmic reticulum</location>
    </subcellularLocation>
</comment>
<evidence type="ECO:0000256" key="8">
    <source>
        <dbReference type="ARBA" id="ARBA00022867"/>
    </source>
</evidence>
<dbReference type="OMA" id="KWRVHRT"/>
<keyword evidence="13" id="KW-1185">Reference proteome</keyword>
<keyword evidence="5" id="KW-0949">S-adenosyl-L-methionine</keyword>
<gene>
    <name evidence="12" type="primary">TOMT</name>
</gene>
<keyword evidence="11" id="KW-0472">Membrane</keyword>
<dbReference type="GO" id="GO:0005794">
    <property type="term" value="C:Golgi apparatus"/>
    <property type="evidence" value="ECO:0007669"/>
    <property type="project" value="Ensembl"/>
</dbReference>
<evidence type="ECO:0000256" key="3">
    <source>
        <dbReference type="ARBA" id="ARBA00022603"/>
    </source>
</evidence>
<evidence type="ECO:0000256" key="1">
    <source>
        <dbReference type="ARBA" id="ARBA00004240"/>
    </source>
</evidence>
<sequence>MFVCFWLVFRMVSPAIALAFIPFLLTLIIRYRHYFLLFYRTVIVRKIQDYLTGITREERAFQYLITHAIPGDPDSILSAFDQWCYHVEYLSNVGPVKGKILDRLIYENAPINVLELGTHCGYSSIRIAKALPLGARLYTVEMDERNAVLAEKIFRLAGFDDDIIELIVSPSDEVIPQFKETYGVDKLDFVFMDHWKRCYLKDLQLLEEYDLLQEGTIILADNVLFPGAPHFLQYVKNCGKYQHKIHRGHLEYFKSIKDGMAELVFMGL</sequence>
<dbReference type="HOGENOM" id="CLU_050461_5_0_1"/>
<keyword evidence="4" id="KW-0808">Transferase</keyword>
<dbReference type="Proteomes" id="UP000008672">
    <property type="component" value="Unassembled WGS sequence"/>
</dbReference>
<dbReference type="PANTHER" id="PTHR43836:SF1">
    <property type="entry name" value="TRANSMEMBRANE O-METHYLTRANSFERASE"/>
    <property type="match status" value="1"/>
</dbReference>
<dbReference type="GO" id="GO:0048884">
    <property type="term" value="P:neuromast development"/>
    <property type="evidence" value="ECO:0007669"/>
    <property type="project" value="Ensembl"/>
</dbReference>
<feature type="transmembrane region" description="Helical" evidence="11">
    <location>
        <begin position="6"/>
        <end position="29"/>
    </location>
</feature>
<dbReference type="GO" id="GO:0060122">
    <property type="term" value="P:inner ear receptor cell stereocilium organization"/>
    <property type="evidence" value="ECO:0007669"/>
    <property type="project" value="Ensembl"/>
</dbReference>
<dbReference type="SUPFAM" id="SSF53335">
    <property type="entry name" value="S-adenosyl-L-methionine-dependent methyltransferases"/>
    <property type="match status" value="1"/>
</dbReference>
<accession>H3AZC8</accession>
<proteinExistence type="inferred from homology"/>
<dbReference type="InterPro" id="IPR029063">
    <property type="entry name" value="SAM-dependent_MTases_sf"/>
</dbReference>
<keyword evidence="3" id="KW-0489">Methyltransferase</keyword>
<keyword evidence="7" id="KW-0256">Endoplasmic reticulum</keyword>
<dbReference type="GO" id="GO:0031223">
    <property type="term" value="P:auditory behavior"/>
    <property type="evidence" value="ECO:0007669"/>
    <property type="project" value="Ensembl"/>
</dbReference>
<evidence type="ECO:0000256" key="4">
    <source>
        <dbReference type="ARBA" id="ARBA00022679"/>
    </source>
</evidence>
<dbReference type="Gene3D" id="3.40.50.150">
    <property type="entry name" value="Vaccinia Virus protein VP39"/>
    <property type="match status" value="1"/>
</dbReference>
<dbReference type="EMBL" id="AFYH01142935">
    <property type="status" value="NOT_ANNOTATED_CDS"/>
    <property type="molecule type" value="Genomic_DNA"/>
</dbReference>
<dbReference type="GO" id="GO:0042424">
    <property type="term" value="P:catecholamine catabolic process"/>
    <property type="evidence" value="ECO:0007669"/>
    <property type="project" value="TreeGrafter"/>
</dbReference>
<dbReference type="CDD" id="cd02440">
    <property type="entry name" value="AdoMet_MTases"/>
    <property type="match status" value="1"/>
</dbReference>
<dbReference type="Ensembl" id="ENSLACT00000015104.1">
    <property type="protein sequence ID" value="ENSLACP00000014999.1"/>
    <property type="gene ID" value="ENSLACG00000013201.1"/>
</dbReference>
<dbReference type="GO" id="GO:0007605">
    <property type="term" value="P:sensory perception of sound"/>
    <property type="evidence" value="ECO:0007669"/>
    <property type="project" value="UniProtKB-KW"/>
</dbReference>
<dbReference type="Pfam" id="PF01596">
    <property type="entry name" value="Methyltransf_3"/>
    <property type="match status" value="1"/>
</dbReference>
<keyword evidence="9" id="KW-0128">Catecholamine metabolism</keyword>
<dbReference type="GO" id="GO:0016323">
    <property type="term" value="C:basolateral plasma membrane"/>
    <property type="evidence" value="ECO:0007669"/>
    <property type="project" value="Ensembl"/>
</dbReference>
<evidence type="ECO:0000256" key="7">
    <source>
        <dbReference type="ARBA" id="ARBA00022824"/>
    </source>
</evidence>
<dbReference type="GeneTree" id="ENSGT00940000161220"/>
<name>H3AZC8_LATCH</name>
<keyword evidence="11" id="KW-1133">Transmembrane helix</keyword>
<dbReference type="GO" id="GO:0016206">
    <property type="term" value="F:catechol O-methyltransferase activity"/>
    <property type="evidence" value="ECO:0007669"/>
    <property type="project" value="UniProtKB-EC"/>
</dbReference>
<evidence type="ECO:0000256" key="9">
    <source>
        <dbReference type="ARBA" id="ARBA00022939"/>
    </source>
</evidence>
<dbReference type="AlphaFoldDB" id="H3AZC8"/>
<dbReference type="PANTHER" id="PTHR43836">
    <property type="entry name" value="CATECHOL O-METHYLTRANSFERASE 1-RELATED"/>
    <property type="match status" value="1"/>
</dbReference>
<evidence type="ECO:0000256" key="6">
    <source>
        <dbReference type="ARBA" id="ARBA00022740"/>
    </source>
</evidence>
<dbReference type="GO" id="GO:0050974">
    <property type="term" value="P:detection of mechanical stimulus involved in sensory perception"/>
    <property type="evidence" value="ECO:0007669"/>
    <property type="project" value="Ensembl"/>
</dbReference>
<dbReference type="GO" id="GO:0032259">
    <property type="term" value="P:methylation"/>
    <property type="evidence" value="ECO:0007669"/>
    <property type="project" value="UniProtKB-KW"/>
</dbReference>
<dbReference type="GO" id="GO:0005783">
    <property type="term" value="C:endoplasmic reticulum"/>
    <property type="evidence" value="ECO:0007669"/>
    <property type="project" value="UniProtKB-SubCell"/>
</dbReference>
<dbReference type="eggNOG" id="KOG1663">
    <property type="taxonomic scope" value="Eukaryota"/>
</dbReference>
<dbReference type="GO" id="GO:0042417">
    <property type="term" value="P:dopamine metabolic process"/>
    <property type="evidence" value="ECO:0007669"/>
    <property type="project" value="TreeGrafter"/>
</dbReference>
<dbReference type="InParanoid" id="H3AZC8"/>
<dbReference type="PROSITE" id="PS51682">
    <property type="entry name" value="SAM_OMT_I"/>
    <property type="match status" value="1"/>
</dbReference>
<comment type="similarity">
    <text evidence="10">Belongs to the class I-like SAM-binding methyltransferase superfamily. Cation-dependent O-methyltransferase family.</text>
</comment>
<dbReference type="InterPro" id="IPR002935">
    <property type="entry name" value="SAM_O-MeTrfase"/>
</dbReference>
<organism evidence="12 13">
    <name type="scientific">Latimeria chalumnae</name>
    <name type="common">Coelacanth</name>
    <dbReference type="NCBI Taxonomy" id="7897"/>
    <lineage>
        <taxon>Eukaryota</taxon>
        <taxon>Metazoa</taxon>
        <taxon>Chordata</taxon>
        <taxon>Craniata</taxon>
        <taxon>Vertebrata</taxon>
        <taxon>Euteleostomi</taxon>
        <taxon>Coelacanthiformes</taxon>
        <taxon>Coelacanthidae</taxon>
        <taxon>Latimeria</taxon>
    </lineage>
</organism>
<dbReference type="GO" id="GO:0035315">
    <property type="term" value="P:hair cell differentiation"/>
    <property type="evidence" value="ECO:0007669"/>
    <property type="project" value="Ensembl"/>
</dbReference>